<keyword evidence="1" id="KW-0472">Membrane</keyword>
<dbReference type="AlphaFoldDB" id="A0AAN5CIX5"/>
<protein>
    <recommendedName>
        <fullName evidence="4">G protein-coupled receptor</fullName>
    </recommendedName>
</protein>
<name>A0AAN5CIX5_9BILA</name>
<accession>A0AAN5CIX5</accession>
<proteinExistence type="predicted"/>
<dbReference type="EMBL" id="BTRK01000004">
    <property type="protein sequence ID" value="GMR45247.1"/>
    <property type="molecule type" value="Genomic_DNA"/>
</dbReference>
<evidence type="ECO:0000313" key="2">
    <source>
        <dbReference type="EMBL" id="GMR45247.1"/>
    </source>
</evidence>
<feature type="transmembrane region" description="Helical" evidence="1">
    <location>
        <begin position="66"/>
        <end position="88"/>
    </location>
</feature>
<reference evidence="3" key="1">
    <citation type="submission" date="2022-10" db="EMBL/GenBank/DDBJ databases">
        <title>Genome assembly of Pristionchus species.</title>
        <authorList>
            <person name="Yoshida K."/>
            <person name="Sommer R.J."/>
        </authorList>
    </citation>
    <scope>NUCLEOTIDE SEQUENCE [LARGE SCALE GENOMIC DNA]</scope>
    <source>
        <strain evidence="3">RS5460</strain>
    </source>
</reference>
<sequence length="117" mass="13209">MYGTIYSASSMFEMFIVIERLFSTRHPHVYHESGRATMLMLLATIFAYAFGCCSGYLLFIRGPRALGLFLNNLIDFLILIINGIGISYSGSRFNALYGKATLNARYQVRSISFLLKV</sequence>
<keyword evidence="3" id="KW-1185">Reference proteome</keyword>
<evidence type="ECO:0000256" key="1">
    <source>
        <dbReference type="SAM" id="Phobius"/>
    </source>
</evidence>
<keyword evidence="1" id="KW-0812">Transmembrane</keyword>
<comment type="caution">
    <text evidence="2">The sequence shown here is derived from an EMBL/GenBank/DDBJ whole genome shotgun (WGS) entry which is preliminary data.</text>
</comment>
<feature type="transmembrane region" description="Helical" evidence="1">
    <location>
        <begin position="38"/>
        <end position="59"/>
    </location>
</feature>
<evidence type="ECO:0008006" key="4">
    <source>
        <dbReference type="Google" id="ProtNLM"/>
    </source>
</evidence>
<evidence type="ECO:0000313" key="3">
    <source>
        <dbReference type="Proteomes" id="UP001328107"/>
    </source>
</evidence>
<gene>
    <name evidence="2" type="ORF">PMAYCL1PPCAC_15442</name>
</gene>
<organism evidence="2 3">
    <name type="scientific">Pristionchus mayeri</name>
    <dbReference type="NCBI Taxonomy" id="1317129"/>
    <lineage>
        <taxon>Eukaryota</taxon>
        <taxon>Metazoa</taxon>
        <taxon>Ecdysozoa</taxon>
        <taxon>Nematoda</taxon>
        <taxon>Chromadorea</taxon>
        <taxon>Rhabditida</taxon>
        <taxon>Rhabditina</taxon>
        <taxon>Diplogasteromorpha</taxon>
        <taxon>Diplogasteroidea</taxon>
        <taxon>Neodiplogasteridae</taxon>
        <taxon>Pristionchus</taxon>
    </lineage>
</organism>
<keyword evidence="1" id="KW-1133">Transmembrane helix</keyword>
<dbReference type="Proteomes" id="UP001328107">
    <property type="component" value="Unassembled WGS sequence"/>
</dbReference>